<evidence type="ECO:0000256" key="10">
    <source>
        <dbReference type="ARBA" id="ARBA00023004"/>
    </source>
</evidence>
<dbReference type="EC" id="1.2.7.8" evidence="3 14"/>
<protein>
    <recommendedName>
        <fullName evidence="4 14">Indolepyruvate oxidoreductase subunit IorA</fullName>
        <shortName evidence="14">IOR</shortName>
        <ecNumber evidence="3 14">1.2.7.8</ecNumber>
    </recommendedName>
    <alternativeName>
        <fullName evidence="12 14">Indolepyruvate ferredoxin oxidoreductase subunit alpha</fullName>
    </alternativeName>
</protein>
<feature type="domain" description="4Fe-4S ferredoxin-type" evidence="16">
    <location>
        <begin position="550"/>
        <end position="578"/>
    </location>
</feature>
<feature type="binding site" evidence="15">
    <location>
        <position position="597"/>
    </location>
    <ligand>
        <name>[4Fe-4S] cluster</name>
        <dbReference type="ChEBI" id="CHEBI:49883"/>
        <label>1</label>
    </ligand>
</feature>
<evidence type="ECO:0000256" key="15">
    <source>
        <dbReference type="PIRSR" id="PIRSR006439-50"/>
    </source>
</evidence>
<evidence type="ECO:0000256" key="9">
    <source>
        <dbReference type="ARBA" id="ARBA00023002"/>
    </source>
</evidence>
<accession>A4J9D8</accession>
<dbReference type="CDD" id="cd07034">
    <property type="entry name" value="TPP_PYR_PFOR_IOR-alpha_like"/>
    <property type="match status" value="1"/>
</dbReference>
<keyword evidence="7 14" id="KW-0479">Metal-binding</keyword>
<keyword evidence="11 14" id="KW-0411">Iron-sulfur</keyword>
<dbReference type="KEGG" id="drm:Dred_3189"/>
<dbReference type="PROSITE" id="PS51379">
    <property type="entry name" value="4FE4S_FER_2"/>
    <property type="match status" value="2"/>
</dbReference>
<dbReference type="STRING" id="349161.Dred_3189"/>
<gene>
    <name evidence="17" type="ordered locus">Dred_3189</name>
</gene>
<feature type="binding site" evidence="15">
    <location>
        <position position="562"/>
    </location>
    <ligand>
        <name>[4Fe-4S] cluster</name>
        <dbReference type="ChEBI" id="CHEBI:49883"/>
        <label>1</label>
    </ligand>
</feature>
<dbReference type="InterPro" id="IPR011766">
    <property type="entry name" value="TPP_enzyme_TPP-bd"/>
</dbReference>
<evidence type="ECO:0000256" key="11">
    <source>
        <dbReference type="ARBA" id="ARBA00023014"/>
    </source>
</evidence>
<dbReference type="InterPro" id="IPR009014">
    <property type="entry name" value="Transketo_C/PFOR_II"/>
</dbReference>
<name>A4J9D8_DESRM</name>
<feature type="binding site" evidence="15">
    <location>
        <position position="590"/>
    </location>
    <ligand>
        <name>[4Fe-4S] cluster</name>
        <dbReference type="ChEBI" id="CHEBI:49883"/>
        <label>2</label>
    </ligand>
</feature>
<dbReference type="Proteomes" id="UP000001556">
    <property type="component" value="Chromosome"/>
</dbReference>
<dbReference type="SUPFAM" id="SSF52922">
    <property type="entry name" value="TK C-terminal domain-like"/>
    <property type="match status" value="1"/>
</dbReference>
<keyword evidence="17" id="KW-0670">Pyruvate</keyword>
<evidence type="ECO:0000256" key="5">
    <source>
        <dbReference type="ARBA" id="ARBA00022448"/>
    </source>
</evidence>
<organism evidence="17 18">
    <name type="scientific">Desulforamulus reducens (strain ATCC BAA-1160 / DSM 100696 / MI-1)</name>
    <name type="common">Desulfotomaculum reducens</name>
    <dbReference type="NCBI Taxonomy" id="349161"/>
    <lineage>
        <taxon>Bacteria</taxon>
        <taxon>Bacillati</taxon>
        <taxon>Bacillota</taxon>
        <taxon>Clostridia</taxon>
        <taxon>Eubacteriales</taxon>
        <taxon>Peptococcaceae</taxon>
        <taxon>Desulforamulus</taxon>
    </lineage>
</organism>
<dbReference type="PANTHER" id="PTHR43710">
    <property type="entry name" value="2-HYDROXYACYL-COA LYASE"/>
    <property type="match status" value="1"/>
</dbReference>
<dbReference type="GO" id="GO:0043805">
    <property type="term" value="F:indolepyruvate ferredoxin oxidoreductase activity"/>
    <property type="evidence" value="ECO:0007669"/>
    <property type="project" value="UniProtKB-UniRule"/>
</dbReference>
<dbReference type="Gene3D" id="3.30.70.20">
    <property type="match status" value="1"/>
</dbReference>
<comment type="cofactor">
    <cofactor evidence="14 15">
        <name>[4Fe-4S] cluster</name>
        <dbReference type="ChEBI" id="CHEBI:49883"/>
    </cofactor>
    <text evidence="14 15">Binds 2 [4Fe-4S] clusters. In this family the first cluster has a non-standard and varying [4Fe-4S] binding motif CX(2)CX(2)CX(4-5)CP.</text>
</comment>
<keyword evidence="18" id="KW-1185">Reference proteome</keyword>
<evidence type="ECO:0000256" key="12">
    <source>
        <dbReference type="ARBA" id="ARBA00030514"/>
    </source>
</evidence>
<evidence type="ECO:0000313" key="17">
    <source>
        <dbReference type="EMBL" id="ABO51691.1"/>
    </source>
</evidence>
<dbReference type="GO" id="GO:0030976">
    <property type="term" value="F:thiamine pyrophosphate binding"/>
    <property type="evidence" value="ECO:0007669"/>
    <property type="project" value="InterPro"/>
</dbReference>
<evidence type="ECO:0000256" key="7">
    <source>
        <dbReference type="ARBA" id="ARBA00022723"/>
    </source>
</evidence>
<feature type="domain" description="4Fe-4S ferredoxin-type" evidence="16">
    <location>
        <begin position="579"/>
        <end position="607"/>
    </location>
</feature>
<feature type="binding site" evidence="15">
    <location>
        <position position="593"/>
    </location>
    <ligand>
        <name>[4Fe-4S] cluster</name>
        <dbReference type="ChEBI" id="CHEBI:49883"/>
        <label>2</label>
    </ligand>
</feature>
<evidence type="ECO:0000256" key="4">
    <source>
        <dbReference type="ARBA" id="ARBA00017710"/>
    </source>
</evidence>
<evidence type="ECO:0000256" key="14">
    <source>
        <dbReference type="PIRNR" id="PIRNR006439"/>
    </source>
</evidence>
<dbReference type="Pfam" id="PF02775">
    <property type="entry name" value="TPP_enzyme_C"/>
    <property type="match status" value="1"/>
</dbReference>
<comment type="subunit">
    <text evidence="2">Heterodimer of the IorA and IorB subunits.</text>
</comment>
<dbReference type="Gene3D" id="3.40.50.970">
    <property type="match status" value="2"/>
</dbReference>
<evidence type="ECO:0000256" key="3">
    <source>
        <dbReference type="ARBA" id="ARBA00012812"/>
    </source>
</evidence>
<dbReference type="GO" id="GO:0046872">
    <property type="term" value="F:metal ion binding"/>
    <property type="evidence" value="ECO:0007669"/>
    <property type="project" value="UniProtKB-UniRule"/>
</dbReference>
<dbReference type="SUPFAM" id="SSF52518">
    <property type="entry name" value="Thiamin diphosphate-binding fold (THDP-binding)"/>
    <property type="match status" value="2"/>
</dbReference>
<evidence type="ECO:0000256" key="6">
    <source>
        <dbReference type="ARBA" id="ARBA00022485"/>
    </source>
</evidence>
<evidence type="ECO:0000256" key="1">
    <source>
        <dbReference type="ARBA" id="ARBA00002995"/>
    </source>
</evidence>
<feature type="binding site" evidence="15">
    <location>
        <position position="587"/>
    </location>
    <ligand>
        <name>[4Fe-4S] cluster</name>
        <dbReference type="ChEBI" id="CHEBI:49883"/>
        <label>2</label>
    </ligand>
</feature>
<evidence type="ECO:0000313" key="18">
    <source>
        <dbReference type="Proteomes" id="UP000001556"/>
    </source>
</evidence>
<keyword evidence="10 14" id="KW-0408">Iron</keyword>
<keyword evidence="9 14" id="KW-0560">Oxidoreductase</keyword>
<comment type="catalytic activity">
    <reaction evidence="13 14">
        <text>indole-3-pyruvate + 2 oxidized [2Fe-2S]-[ferredoxin] + CoA = (indol-3-yl)acetyl-CoA + 2 reduced [2Fe-2S]-[ferredoxin] + CO2 + H(+)</text>
        <dbReference type="Rhea" id="RHEA:12645"/>
        <dbReference type="Rhea" id="RHEA-COMP:10000"/>
        <dbReference type="Rhea" id="RHEA-COMP:10001"/>
        <dbReference type="ChEBI" id="CHEBI:15378"/>
        <dbReference type="ChEBI" id="CHEBI:16526"/>
        <dbReference type="ChEBI" id="CHEBI:17640"/>
        <dbReference type="ChEBI" id="CHEBI:33737"/>
        <dbReference type="ChEBI" id="CHEBI:33738"/>
        <dbReference type="ChEBI" id="CHEBI:57271"/>
        <dbReference type="ChEBI" id="CHEBI:57287"/>
        <dbReference type="EC" id="1.2.7.8"/>
    </reaction>
</comment>
<evidence type="ECO:0000256" key="8">
    <source>
        <dbReference type="ARBA" id="ARBA00022982"/>
    </source>
</evidence>
<evidence type="ECO:0000256" key="2">
    <source>
        <dbReference type="ARBA" id="ARBA00011238"/>
    </source>
</evidence>
<keyword evidence="5 14" id="KW-0813">Transport</keyword>
<dbReference type="HOGENOM" id="CLU_017727_0_0_9"/>
<dbReference type="NCBIfam" id="TIGR03336">
    <property type="entry name" value="IOR_alpha"/>
    <property type="match status" value="1"/>
</dbReference>
<evidence type="ECO:0000256" key="13">
    <source>
        <dbReference type="ARBA" id="ARBA00048332"/>
    </source>
</evidence>
<evidence type="ECO:0000259" key="16">
    <source>
        <dbReference type="PROSITE" id="PS51379"/>
    </source>
</evidence>
<dbReference type="InterPro" id="IPR029061">
    <property type="entry name" value="THDP-binding"/>
</dbReference>
<keyword evidence="8 14" id="KW-0249">Electron transport</keyword>
<feature type="binding site" evidence="15">
    <location>
        <position position="565"/>
    </location>
    <ligand>
        <name>[4Fe-4S] cluster</name>
        <dbReference type="ChEBI" id="CHEBI:49883"/>
        <label>1</label>
    </ligand>
</feature>
<dbReference type="InterPro" id="IPR017896">
    <property type="entry name" value="4Fe4S_Fe-S-bd"/>
</dbReference>
<dbReference type="GO" id="GO:0051539">
    <property type="term" value="F:4 iron, 4 sulfur cluster binding"/>
    <property type="evidence" value="ECO:0007669"/>
    <property type="project" value="UniProtKB-UniRule"/>
</dbReference>
<dbReference type="InterPro" id="IPR017721">
    <property type="entry name" value="IorA"/>
</dbReference>
<comment type="function">
    <text evidence="1 14">Catalyzes the ferredoxin-dependent oxidative decarboxylation of arylpyruvates.</text>
</comment>
<dbReference type="FunFam" id="3.40.50.970:FF:000039">
    <property type="entry name" value="Indolepyruvate oxidoreductase subunit IorA"/>
    <property type="match status" value="1"/>
</dbReference>
<dbReference type="InterPro" id="IPR045025">
    <property type="entry name" value="HACL1-like"/>
</dbReference>
<dbReference type="PIRSF" id="PIRSF006439">
    <property type="entry name" value="Indolepyruvate_ferr_oxidored"/>
    <property type="match status" value="1"/>
</dbReference>
<feature type="binding site" evidence="15">
    <location>
        <position position="570"/>
    </location>
    <ligand>
        <name>[4Fe-4S] cluster</name>
        <dbReference type="ChEBI" id="CHEBI:49883"/>
        <label>2</label>
    </ligand>
</feature>
<feature type="binding site" evidence="15">
    <location>
        <position position="559"/>
    </location>
    <ligand>
        <name>[4Fe-4S] cluster</name>
        <dbReference type="ChEBI" id="CHEBI:49883"/>
        <label>1</label>
    </ligand>
</feature>
<reference evidence="17 18" key="1">
    <citation type="submission" date="2007-03" db="EMBL/GenBank/DDBJ databases">
        <title>Complete sequence of Desulfotomaculum reducens MI-1.</title>
        <authorList>
            <consortium name="US DOE Joint Genome Institute"/>
            <person name="Copeland A."/>
            <person name="Lucas S."/>
            <person name="Lapidus A."/>
            <person name="Barry K."/>
            <person name="Detter J.C."/>
            <person name="Glavina del Rio T."/>
            <person name="Hammon N."/>
            <person name="Israni S."/>
            <person name="Dalin E."/>
            <person name="Tice H."/>
            <person name="Pitluck S."/>
            <person name="Sims D."/>
            <person name="Brettin T."/>
            <person name="Bruce D."/>
            <person name="Han C."/>
            <person name="Tapia R."/>
            <person name="Schmutz J."/>
            <person name="Larimer F."/>
            <person name="Land M."/>
            <person name="Hauser L."/>
            <person name="Kyrpides N."/>
            <person name="Kim E."/>
            <person name="Tebo B.M."/>
            <person name="Richardson P."/>
        </authorList>
    </citation>
    <scope>NUCLEOTIDE SEQUENCE [LARGE SCALE GENOMIC DNA]</scope>
    <source>
        <strain evidence="17 18">MI-1</strain>
    </source>
</reference>
<dbReference type="Pfam" id="PF01855">
    <property type="entry name" value="POR_N"/>
    <property type="match status" value="1"/>
</dbReference>
<keyword evidence="6 14" id="KW-0004">4Fe-4S</keyword>
<dbReference type="SUPFAM" id="SSF54862">
    <property type="entry name" value="4Fe-4S ferredoxins"/>
    <property type="match status" value="1"/>
</dbReference>
<dbReference type="PANTHER" id="PTHR43710:SF5">
    <property type="entry name" value="INDOLEPYRUVATE FERREDOXIN OXIDOREDUCTASE ALPHA SUBUNIT"/>
    <property type="match status" value="1"/>
</dbReference>
<sequence length="610" mass="65469">MTVDKTEIIPYYIGGMRMKELLSGNAAIARGAYEAGISVATGYPGTPSTEILENFAKYPDIYAQWSPNEKVALEVGAGASIAGARVLVTMKHVGVNVAADPLFTLAYTGVNGGLILVSADDPGMHSSQNEQDNRYYALVNKMPCLEPADSQEAKDMVGLGLEISEQFDTPVMLRVTTRVSHSQSFVEMKEPGTRTLRPYAKDPVKYVMVPAHGRMRRVFLEERMAKLQEYSENCPLNTIEWGDKNIGVIASGISYHYAKEVLPQASILKLGMTNPLPEKLIREFAAGVDSLLVIEELEPFLELQIRAMGIALKGKEMLPSYGELSSALIAKALMQEGIEVAEEFRPMGQATQEVAAAAEPLPGRPPVMCAGCPHRGVFYTLKKQKLVVSGDIGCYTLGSLSPLSAIDTCICMGASIGAALGMEKANPEMGRKTVAVIGDSTFLHSGITGLMDVVYNGGSSTVLILDNRTTAMTGHQENPATGATLMGNPAPAVDLEAIARAVGVKRVRTVDPMQLSEIDRAVKEEVAAAEPSVIIVRRPCALLKNNKTPEPIEVDETLCINCGMCMKLGCPAISRQEGKVAISTIQCRGCGLCVQLCQKGALKKRGEQNA</sequence>
<dbReference type="InterPro" id="IPR002880">
    <property type="entry name" value="Pyrv_Fd/Flavodoxin_OxRdtase_N"/>
</dbReference>
<dbReference type="CDD" id="cd02008">
    <property type="entry name" value="TPP_IOR_alpha"/>
    <property type="match status" value="1"/>
</dbReference>
<dbReference type="AlphaFoldDB" id="A4J9D8"/>
<proteinExistence type="predicted"/>
<dbReference type="eggNOG" id="COG4231">
    <property type="taxonomic scope" value="Bacteria"/>
</dbReference>
<dbReference type="EMBL" id="CP000612">
    <property type="protein sequence ID" value="ABO51691.1"/>
    <property type="molecule type" value="Genomic_DNA"/>
</dbReference>